<organism evidence="2 3">
    <name type="scientific">Actinomadura harenae</name>
    <dbReference type="NCBI Taxonomy" id="2483351"/>
    <lineage>
        <taxon>Bacteria</taxon>
        <taxon>Bacillati</taxon>
        <taxon>Actinomycetota</taxon>
        <taxon>Actinomycetes</taxon>
        <taxon>Streptosporangiales</taxon>
        <taxon>Thermomonosporaceae</taxon>
        <taxon>Actinomadura</taxon>
    </lineage>
</organism>
<proteinExistence type="predicted"/>
<evidence type="ECO:0000256" key="1">
    <source>
        <dbReference type="SAM" id="SignalP"/>
    </source>
</evidence>
<dbReference type="EMBL" id="RFFG01000012">
    <property type="protein sequence ID" value="RMI45747.1"/>
    <property type="molecule type" value="Genomic_DNA"/>
</dbReference>
<dbReference type="Proteomes" id="UP000282674">
    <property type="component" value="Unassembled WGS sequence"/>
</dbReference>
<accession>A0A3M2M7Y1</accession>
<gene>
    <name evidence="2" type="ORF">EBO15_09160</name>
</gene>
<dbReference type="OrthoDB" id="3479255at2"/>
<comment type="caution">
    <text evidence="2">The sequence shown here is derived from an EMBL/GenBank/DDBJ whole genome shotgun (WGS) entry which is preliminary data.</text>
</comment>
<protein>
    <submittedName>
        <fullName evidence="2">Uncharacterized protein</fullName>
    </submittedName>
</protein>
<keyword evidence="1" id="KW-0732">Signal</keyword>
<sequence>MRRIATVAITSGALVAGLMATGGNAFADGAAKATVSSTTQVARPGAPVAGDGMTAQGKTAFTLKKSGLSATTAYGYYWFSSYHGKPVRVLDGRVRDNAYGLDSCMQVVFWPGRYQNQKLRDGQIIYNTHGKGTTARLVISSYLTGKMYMRECEGYPVRGGFHISHGGKWRIFY</sequence>
<feature type="chain" id="PRO_5018327641" evidence="1">
    <location>
        <begin position="28"/>
        <end position="173"/>
    </location>
</feature>
<feature type="signal peptide" evidence="1">
    <location>
        <begin position="1"/>
        <end position="27"/>
    </location>
</feature>
<reference evidence="2 3" key="1">
    <citation type="submission" date="2018-10" db="EMBL/GenBank/DDBJ databases">
        <title>Isolation from soil.</title>
        <authorList>
            <person name="Hu J."/>
        </authorList>
    </citation>
    <scope>NUCLEOTIDE SEQUENCE [LARGE SCALE GENOMIC DNA]</scope>
    <source>
        <strain evidence="2 3">NEAU-Ht49</strain>
    </source>
</reference>
<dbReference type="AlphaFoldDB" id="A0A3M2M7Y1"/>
<keyword evidence="3" id="KW-1185">Reference proteome</keyword>
<evidence type="ECO:0000313" key="2">
    <source>
        <dbReference type="EMBL" id="RMI45747.1"/>
    </source>
</evidence>
<name>A0A3M2M7Y1_9ACTN</name>
<dbReference type="RefSeq" id="WP_122193898.1">
    <property type="nucleotide sequence ID" value="NZ_JBHSKC010000001.1"/>
</dbReference>
<evidence type="ECO:0000313" key="3">
    <source>
        <dbReference type="Proteomes" id="UP000282674"/>
    </source>
</evidence>